<dbReference type="EMBL" id="JANPWE010000001">
    <property type="protein sequence ID" value="MCR6544121.1"/>
    <property type="molecule type" value="Genomic_DNA"/>
</dbReference>
<dbReference type="Proteomes" id="UP001524944">
    <property type="component" value="Unassembled WGS sequence"/>
</dbReference>
<name>A0ABT1Y356_9FIRM</name>
<dbReference type="SUPFAM" id="SSF47240">
    <property type="entry name" value="Ferritin-like"/>
    <property type="match status" value="1"/>
</dbReference>
<accession>A0ABT1Y356</accession>
<protein>
    <submittedName>
        <fullName evidence="1">Uncharacterized protein</fullName>
    </submittedName>
</protein>
<keyword evidence="2" id="KW-1185">Reference proteome</keyword>
<evidence type="ECO:0000313" key="2">
    <source>
        <dbReference type="Proteomes" id="UP001524944"/>
    </source>
</evidence>
<proteinExistence type="predicted"/>
<sequence length="68" mass="8225">MEPDMHDFLAKSLLNEQELVRDYQRFAMEVQDPEIEKSFRHWAEEDGLRARKIEEFLHKLQGNHGKTR</sequence>
<reference evidence="1 2" key="1">
    <citation type="submission" date="2022-08" db="EMBL/GenBank/DDBJ databases">
        <title>Proteogenomics of the novel Dehalobacterium formicoaceticum strain EZ94 highlights a key role of methyltransferases during anaerobic dichloromethane degradation.</title>
        <authorList>
            <person name="Wasmund K."/>
        </authorList>
    </citation>
    <scope>NUCLEOTIDE SEQUENCE [LARGE SCALE GENOMIC DNA]</scope>
    <source>
        <strain evidence="1 2">EZ94</strain>
    </source>
</reference>
<dbReference type="RefSeq" id="WP_257911646.1">
    <property type="nucleotide sequence ID" value="NZ_JANPWE010000001.1"/>
</dbReference>
<organism evidence="1 2">
    <name type="scientific">Dehalobacterium formicoaceticum</name>
    <dbReference type="NCBI Taxonomy" id="51515"/>
    <lineage>
        <taxon>Bacteria</taxon>
        <taxon>Bacillati</taxon>
        <taxon>Bacillota</taxon>
        <taxon>Clostridia</taxon>
        <taxon>Eubacteriales</taxon>
        <taxon>Peptococcaceae</taxon>
        <taxon>Dehalobacterium</taxon>
    </lineage>
</organism>
<dbReference type="InterPro" id="IPR009078">
    <property type="entry name" value="Ferritin-like_SF"/>
</dbReference>
<gene>
    <name evidence="1" type="ORF">NVS47_01075</name>
</gene>
<comment type="caution">
    <text evidence="1">The sequence shown here is derived from an EMBL/GenBank/DDBJ whole genome shotgun (WGS) entry which is preliminary data.</text>
</comment>
<evidence type="ECO:0000313" key="1">
    <source>
        <dbReference type="EMBL" id="MCR6544121.1"/>
    </source>
</evidence>